<dbReference type="PANTHER" id="PTHR34295:SF4">
    <property type="entry name" value="BIOTIN TRANSPORTER BIOY-RELATED"/>
    <property type="match status" value="1"/>
</dbReference>
<evidence type="ECO:0000256" key="3">
    <source>
        <dbReference type="ARBA" id="ARBA00022448"/>
    </source>
</evidence>
<keyword evidence="3 8" id="KW-0813">Transport</keyword>
<feature type="transmembrane region" description="Helical" evidence="9">
    <location>
        <begin position="116"/>
        <end position="141"/>
    </location>
</feature>
<protein>
    <recommendedName>
        <fullName evidence="8">Biotin transporter</fullName>
    </recommendedName>
</protein>
<evidence type="ECO:0000256" key="4">
    <source>
        <dbReference type="ARBA" id="ARBA00022475"/>
    </source>
</evidence>
<evidence type="ECO:0000313" key="10">
    <source>
        <dbReference type="EMBL" id="MBL0386847.1"/>
    </source>
</evidence>
<evidence type="ECO:0000256" key="7">
    <source>
        <dbReference type="ARBA" id="ARBA00023136"/>
    </source>
</evidence>
<reference evidence="10 11" key="1">
    <citation type="submission" date="2021-01" db="EMBL/GenBank/DDBJ databases">
        <title>Tumebacillus sp. strain ITR2 16S ribosomal RNA gene Genome sequencing and assembly.</title>
        <authorList>
            <person name="Kang M."/>
        </authorList>
    </citation>
    <scope>NUCLEOTIDE SEQUENCE [LARGE SCALE GENOMIC DNA]</scope>
    <source>
        <strain evidence="10 11">ITR2</strain>
    </source>
</reference>
<dbReference type="EMBL" id="JAEQNB010000002">
    <property type="protein sequence ID" value="MBL0386847.1"/>
    <property type="molecule type" value="Genomic_DNA"/>
</dbReference>
<evidence type="ECO:0000256" key="1">
    <source>
        <dbReference type="ARBA" id="ARBA00004651"/>
    </source>
</evidence>
<comment type="subcellular location">
    <subcellularLocation>
        <location evidence="1 8">Cell membrane</location>
        <topology evidence="1 8">Multi-pass membrane protein</topology>
    </subcellularLocation>
</comment>
<sequence length="197" mass="20337">MSSKLTVRGLVFSALIAALMVVFSNVNINLGFTPVPITLGNIVVMLAGVLLGAGYGFFSMLLIILLTALGLPMLHGTGGIAVLAGPTGGFVMVYPICAFLVGLLASRVRGNGPVQVVLLSVIVFVFGALPCYVGGVAWLMHVTGMDLQKALSAGAYPFLLGDGIKAVVTALIALPVRKIYPPSRLVGSAQSKVLNLN</sequence>
<dbReference type="PIRSF" id="PIRSF016661">
    <property type="entry name" value="BioY"/>
    <property type="match status" value="1"/>
</dbReference>
<evidence type="ECO:0000256" key="9">
    <source>
        <dbReference type="SAM" id="Phobius"/>
    </source>
</evidence>
<organism evidence="10 11">
    <name type="scientific">Tumebacillus amylolyticus</name>
    <dbReference type="NCBI Taxonomy" id="2801339"/>
    <lineage>
        <taxon>Bacteria</taxon>
        <taxon>Bacillati</taxon>
        <taxon>Bacillota</taxon>
        <taxon>Bacilli</taxon>
        <taxon>Bacillales</taxon>
        <taxon>Alicyclobacillaceae</taxon>
        <taxon>Tumebacillus</taxon>
    </lineage>
</organism>
<dbReference type="InterPro" id="IPR003784">
    <property type="entry name" value="BioY"/>
</dbReference>
<dbReference type="Proteomes" id="UP000602284">
    <property type="component" value="Unassembled WGS sequence"/>
</dbReference>
<feature type="transmembrane region" description="Helical" evidence="9">
    <location>
        <begin position="6"/>
        <end position="30"/>
    </location>
</feature>
<evidence type="ECO:0000313" key="11">
    <source>
        <dbReference type="Proteomes" id="UP000602284"/>
    </source>
</evidence>
<evidence type="ECO:0000256" key="2">
    <source>
        <dbReference type="ARBA" id="ARBA00010692"/>
    </source>
</evidence>
<keyword evidence="4 8" id="KW-1003">Cell membrane</keyword>
<name>A0ABS1J9A2_9BACL</name>
<dbReference type="PANTHER" id="PTHR34295">
    <property type="entry name" value="BIOTIN TRANSPORTER BIOY"/>
    <property type="match status" value="1"/>
</dbReference>
<keyword evidence="11" id="KW-1185">Reference proteome</keyword>
<evidence type="ECO:0000256" key="6">
    <source>
        <dbReference type="ARBA" id="ARBA00022989"/>
    </source>
</evidence>
<dbReference type="Gene3D" id="1.10.1760.20">
    <property type="match status" value="1"/>
</dbReference>
<comment type="similarity">
    <text evidence="2 8">Belongs to the BioY family.</text>
</comment>
<feature type="transmembrane region" description="Helical" evidence="9">
    <location>
        <begin position="80"/>
        <end position="104"/>
    </location>
</feature>
<feature type="transmembrane region" description="Helical" evidence="9">
    <location>
        <begin position="153"/>
        <end position="174"/>
    </location>
</feature>
<keyword evidence="7 8" id="KW-0472">Membrane</keyword>
<gene>
    <name evidence="10" type="ORF">JJB07_09300</name>
</gene>
<evidence type="ECO:0000256" key="5">
    <source>
        <dbReference type="ARBA" id="ARBA00022692"/>
    </source>
</evidence>
<feature type="transmembrane region" description="Helical" evidence="9">
    <location>
        <begin position="42"/>
        <end position="68"/>
    </location>
</feature>
<proteinExistence type="inferred from homology"/>
<comment type="caution">
    <text evidence="10">The sequence shown here is derived from an EMBL/GenBank/DDBJ whole genome shotgun (WGS) entry which is preliminary data.</text>
</comment>
<keyword evidence="6 9" id="KW-1133">Transmembrane helix</keyword>
<keyword evidence="5 9" id="KW-0812">Transmembrane</keyword>
<accession>A0ABS1J9A2</accession>
<dbReference type="RefSeq" id="WP_201634023.1">
    <property type="nucleotide sequence ID" value="NZ_JAEQNB010000002.1"/>
</dbReference>
<dbReference type="Pfam" id="PF02632">
    <property type="entry name" value="BioY"/>
    <property type="match status" value="1"/>
</dbReference>
<evidence type="ECO:0000256" key="8">
    <source>
        <dbReference type="PIRNR" id="PIRNR016661"/>
    </source>
</evidence>